<feature type="transmembrane region" description="Helical" evidence="1">
    <location>
        <begin position="37"/>
        <end position="55"/>
    </location>
</feature>
<keyword evidence="3" id="KW-1185">Reference proteome</keyword>
<dbReference type="OrthoDB" id="5643267at2"/>
<evidence type="ECO:0000313" key="3">
    <source>
        <dbReference type="Proteomes" id="UP000054869"/>
    </source>
</evidence>
<dbReference type="STRING" id="45067.Llan_1834"/>
<dbReference type="EMBL" id="LNYI01000038">
    <property type="protein sequence ID" value="KTD20581.1"/>
    <property type="molecule type" value="Genomic_DNA"/>
</dbReference>
<reference evidence="2 3" key="1">
    <citation type="submission" date="2015-11" db="EMBL/GenBank/DDBJ databases">
        <title>Genomic analysis of 38 Legionella species identifies large and diverse effector repertoires.</title>
        <authorList>
            <person name="Burstein D."/>
            <person name="Amaro F."/>
            <person name="Zusman T."/>
            <person name="Lifshitz Z."/>
            <person name="Cohen O."/>
            <person name="Gilbert J.A."/>
            <person name="Pupko T."/>
            <person name="Shuman H.A."/>
            <person name="Segal G."/>
        </authorList>
    </citation>
    <scope>NUCLEOTIDE SEQUENCE [LARGE SCALE GENOMIC DNA]</scope>
    <source>
        <strain evidence="2 3">ATCC 49751</strain>
    </source>
</reference>
<protein>
    <submittedName>
        <fullName evidence="2">Putative ABC transport system permease</fullName>
    </submittedName>
</protein>
<sequence length="251" mass="29068">MYVFRRLGLHTIKFIYSLVLIFRFFGHLCHSLKDVLFGELSIAWGNMVEIIYYSGARLVIPLVFICALLGISVSQTVYILLSPFHLHHKVLPTAQNVLTHEVLPLLLGFILCIQAALHLINTRVRRYRQNPEEVILEHVWPIITGMNITSLLLYTYTVVTILISFYITFRYMLSYTTYDFMLHITSATTIYDLIYSAFKTLILCAVVSLAAGYYYYEAAVRHLSLRKAVSRIMTRSLFWLVVVSVYITFMI</sequence>
<evidence type="ECO:0000256" key="1">
    <source>
        <dbReference type="SAM" id="Phobius"/>
    </source>
</evidence>
<dbReference type="Proteomes" id="UP000054869">
    <property type="component" value="Unassembled WGS sequence"/>
</dbReference>
<feature type="transmembrane region" description="Helical" evidence="1">
    <location>
        <begin position="228"/>
        <end position="249"/>
    </location>
</feature>
<dbReference type="AlphaFoldDB" id="A0A0W0VKG4"/>
<dbReference type="InterPro" id="IPR030802">
    <property type="entry name" value="Permease_MalE"/>
</dbReference>
<feature type="transmembrane region" description="Helical" evidence="1">
    <location>
        <begin position="62"/>
        <end position="82"/>
    </location>
</feature>
<dbReference type="RefSeq" id="WP_028373554.1">
    <property type="nucleotide sequence ID" value="NZ_CAAAJD010000019.1"/>
</dbReference>
<dbReference type="PATRIC" id="fig|45067.4.peg.1923"/>
<proteinExistence type="predicted"/>
<evidence type="ECO:0000313" key="2">
    <source>
        <dbReference type="EMBL" id="KTD20581.1"/>
    </source>
</evidence>
<feature type="transmembrane region" description="Helical" evidence="1">
    <location>
        <begin position="102"/>
        <end position="120"/>
    </location>
</feature>
<keyword evidence="1" id="KW-0812">Transmembrane</keyword>
<dbReference type="eggNOG" id="COG0767">
    <property type="taxonomic scope" value="Bacteria"/>
</dbReference>
<comment type="caution">
    <text evidence="2">The sequence shown here is derived from an EMBL/GenBank/DDBJ whole genome shotgun (WGS) entry which is preliminary data.</text>
</comment>
<accession>A0A0W0VKG4</accession>
<name>A0A0W0VKG4_9GAMM</name>
<gene>
    <name evidence="2" type="ORF">Llan_1834</name>
</gene>
<feature type="transmembrane region" description="Helical" evidence="1">
    <location>
        <begin position="151"/>
        <end position="173"/>
    </location>
</feature>
<feature type="transmembrane region" description="Helical" evidence="1">
    <location>
        <begin position="193"/>
        <end position="216"/>
    </location>
</feature>
<dbReference type="Pfam" id="PF02405">
    <property type="entry name" value="MlaE"/>
    <property type="match status" value="1"/>
</dbReference>
<keyword evidence="1" id="KW-0472">Membrane</keyword>
<dbReference type="GO" id="GO:0043190">
    <property type="term" value="C:ATP-binding cassette (ABC) transporter complex"/>
    <property type="evidence" value="ECO:0007669"/>
    <property type="project" value="InterPro"/>
</dbReference>
<feature type="transmembrane region" description="Helical" evidence="1">
    <location>
        <begin position="7"/>
        <end position="25"/>
    </location>
</feature>
<keyword evidence="1" id="KW-1133">Transmembrane helix</keyword>
<organism evidence="2 3">
    <name type="scientific">Legionella lansingensis</name>
    <dbReference type="NCBI Taxonomy" id="45067"/>
    <lineage>
        <taxon>Bacteria</taxon>
        <taxon>Pseudomonadati</taxon>
        <taxon>Pseudomonadota</taxon>
        <taxon>Gammaproteobacteria</taxon>
        <taxon>Legionellales</taxon>
        <taxon>Legionellaceae</taxon>
        <taxon>Legionella</taxon>
    </lineage>
</organism>